<sequence>MSAYEDVDGRRVEIKAIGNGEKKRQIHHSISLPVLSPVPPLPPRDSAPRSPLTLTPDRSRESGRHGDSLVASSISISSSATTTTAMATIGGIGRISLRATRSSNCRVPTRGET</sequence>
<feature type="region of interest" description="Disordered" evidence="1">
    <location>
        <begin position="19"/>
        <end position="71"/>
    </location>
</feature>
<dbReference type="Proteomes" id="UP001432027">
    <property type="component" value="Unassembled WGS sequence"/>
</dbReference>
<organism evidence="2 3">
    <name type="scientific">Pristionchus entomophagus</name>
    <dbReference type="NCBI Taxonomy" id="358040"/>
    <lineage>
        <taxon>Eukaryota</taxon>
        <taxon>Metazoa</taxon>
        <taxon>Ecdysozoa</taxon>
        <taxon>Nematoda</taxon>
        <taxon>Chromadorea</taxon>
        <taxon>Rhabditida</taxon>
        <taxon>Rhabditina</taxon>
        <taxon>Diplogasteromorpha</taxon>
        <taxon>Diplogasteroidea</taxon>
        <taxon>Neodiplogasteridae</taxon>
        <taxon>Pristionchus</taxon>
    </lineage>
</organism>
<protein>
    <submittedName>
        <fullName evidence="2">Uncharacterized protein</fullName>
    </submittedName>
</protein>
<keyword evidence="3" id="KW-1185">Reference proteome</keyword>
<evidence type="ECO:0000313" key="3">
    <source>
        <dbReference type="Proteomes" id="UP001432027"/>
    </source>
</evidence>
<dbReference type="AlphaFoldDB" id="A0AAV5SI75"/>
<name>A0AAV5SI75_9BILA</name>
<feature type="compositionally biased region" description="Basic and acidic residues" evidence="1">
    <location>
        <begin position="57"/>
        <end position="67"/>
    </location>
</feature>
<evidence type="ECO:0000256" key="1">
    <source>
        <dbReference type="SAM" id="MobiDB-lite"/>
    </source>
</evidence>
<proteinExistence type="predicted"/>
<comment type="caution">
    <text evidence="2">The sequence shown here is derived from an EMBL/GenBank/DDBJ whole genome shotgun (WGS) entry which is preliminary data.</text>
</comment>
<feature type="non-terminal residue" evidence="2">
    <location>
        <position position="113"/>
    </location>
</feature>
<gene>
    <name evidence="2" type="ORF">PENTCL1PPCAC_1516</name>
</gene>
<reference evidence="2" key="1">
    <citation type="submission" date="2023-10" db="EMBL/GenBank/DDBJ databases">
        <title>Genome assembly of Pristionchus species.</title>
        <authorList>
            <person name="Yoshida K."/>
            <person name="Sommer R.J."/>
        </authorList>
    </citation>
    <scope>NUCLEOTIDE SEQUENCE</scope>
    <source>
        <strain evidence="2">RS0144</strain>
    </source>
</reference>
<feature type="compositionally biased region" description="Pro residues" evidence="1">
    <location>
        <begin position="36"/>
        <end position="45"/>
    </location>
</feature>
<dbReference type="EMBL" id="BTSX01000001">
    <property type="protein sequence ID" value="GMS79341.1"/>
    <property type="molecule type" value="Genomic_DNA"/>
</dbReference>
<evidence type="ECO:0000313" key="2">
    <source>
        <dbReference type="EMBL" id="GMS79341.1"/>
    </source>
</evidence>
<accession>A0AAV5SI75</accession>